<keyword evidence="3" id="KW-1185">Reference proteome</keyword>
<sequence length="156" mass="16961">MGKKNKKLKELTGEGYRNISDLLLQRPRPKMVGQPDRSSSTSSDADPLNVPDAIPDPGGLNTHLSAAEFNTPATKGDILELMTNMRKFFNADLAVVREEITEITAQANGHISHSPKTDRHRRTTSSTPHHTADTVSPAGRTGRLPAMQKCPSQGHS</sequence>
<dbReference type="Proteomes" id="UP001295444">
    <property type="component" value="Chromosome 01"/>
</dbReference>
<evidence type="ECO:0000313" key="3">
    <source>
        <dbReference type="Proteomes" id="UP001295444"/>
    </source>
</evidence>
<organism evidence="2 3">
    <name type="scientific">Pelobates cultripes</name>
    <name type="common">Western spadefoot toad</name>
    <dbReference type="NCBI Taxonomy" id="61616"/>
    <lineage>
        <taxon>Eukaryota</taxon>
        <taxon>Metazoa</taxon>
        <taxon>Chordata</taxon>
        <taxon>Craniata</taxon>
        <taxon>Vertebrata</taxon>
        <taxon>Euteleostomi</taxon>
        <taxon>Amphibia</taxon>
        <taxon>Batrachia</taxon>
        <taxon>Anura</taxon>
        <taxon>Pelobatoidea</taxon>
        <taxon>Pelobatidae</taxon>
        <taxon>Pelobates</taxon>
    </lineage>
</organism>
<dbReference type="AlphaFoldDB" id="A0AAD1VQC5"/>
<evidence type="ECO:0000313" key="2">
    <source>
        <dbReference type="EMBL" id="CAH2225401.1"/>
    </source>
</evidence>
<gene>
    <name evidence="2" type="ORF">PECUL_23A030837</name>
</gene>
<proteinExistence type="predicted"/>
<dbReference type="EMBL" id="OW240912">
    <property type="protein sequence ID" value="CAH2225401.1"/>
    <property type="molecule type" value="Genomic_DNA"/>
</dbReference>
<reference evidence="2" key="1">
    <citation type="submission" date="2022-03" db="EMBL/GenBank/DDBJ databases">
        <authorList>
            <person name="Alioto T."/>
            <person name="Alioto T."/>
            <person name="Gomez Garrido J."/>
        </authorList>
    </citation>
    <scope>NUCLEOTIDE SEQUENCE</scope>
</reference>
<evidence type="ECO:0000256" key="1">
    <source>
        <dbReference type="SAM" id="MobiDB-lite"/>
    </source>
</evidence>
<feature type="region of interest" description="Disordered" evidence="1">
    <location>
        <begin position="1"/>
        <end position="60"/>
    </location>
</feature>
<accession>A0AAD1VQC5</accession>
<feature type="region of interest" description="Disordered" evidence="1">
    <location>
        <begin position="108"/>
        <end position="156"/>
    </location>
</feature>
<protein>
    <submittedName>
        <fullName evidence="2">Uncharacterized protein</fullName>
    </submittedName>
</protein>
<name>A0AAD1VQC5_PELCU</name>